<dbReference type="Proteomes" id="UP001190700">
    <property type="component" value="Unassembled WGS sequence"/>
</dbReference>
<keyword evidence="3" id="KW-0479">Metal-binding</keyword>
<dbReference type="GO" id="GO:0004423">
    <property type="term" value="F:iduronate-2-sulfatase activity"/>
    <property type="evidence" value="ECO:0007669"/>
    <property type="project" value="InterPro"/>
</dbReference>
<dbReference type="PANTHER" id="PTHR45953">
    <property type="entry name" value="IDURONATE 2-SULFATASE"/>
    <property type="match status" value="1"/>
</dbReference>
<dbReference type="Pfam" id="PF00884">
    <property type="entry name" value="Sulfatase"/>
    <property type="match status" value="1"/>
</dbReference>
<evidence type="ECO:0000313" key="10">
    <source>
        <dbReference type="Proteomes" id="UP001190700"/>
    </source>
</evidence>
<evidence type="ECO:0000256" key="5">
    <source>
        <dbReference type="ARBA" id="ARBA00022801"/>
    </source>
</evidence>
<evidence type="ECO:0000313" key="9">
    <source>
        <dbReference type="EMBL" id="KAK3266230.1"/>
    </source>
</evidence>
<reference evidence="9 10" key="1">
    <citation type="journal article" date="2015" name="Genome Biol. Evol.">
        <title>Comparative Genomics of a Bacterivorous Green Alga Reveals Evolutionary Causalities and Consequences of Phago-Mixotrophic Mode of Nutrition.</title>
        <authorList>
            <person name="Burns J.A."/>
            <person name="Paasch A."/>
            <person name="Narechania A."/>
            <person name="Kim E."/>
        </authorList>
    </citation>
    <scope>NUCLEOTIDE SEQUENCE [LARGE SCALE GENOMIC DNA]</scope>
    <source>
        <strain evidence="9 10">PLY_AMNH</strain>
    </source>
</reference>
<comment type="similarity">
    <text evidence="2">Belongs to the sulfatase family.</text>
</comment>
<evidence type="ECO:0000256" key="7">
    <source>
        <dbReference type="SAM" id="SignalP"/>
    </source>
</evidence>
<name>A0AAE0FUQ5_9CHLO</name>
<dbReference type="InterPro" id="IPR017850">
    <property type="entry name" value="Alkaline_phosphatase_core_sf"/>
</dbReference>
<evidence type="ECO:0000256" key="3">
    <source>
        <dbReference type="ARBA" id="ARBA00022723"/>
    </source>
</evidence>
<keyword evidence="5" id="KW-0378">Hydrolase</keyword>
<gene>
    <name evidence="9" type="ORF">CYMTET_25131</name>
</gene>
<evidence type="ECO:0000256" key="6">
    <source>
        <dbReference type="ARBA" id="ARBA00022837"/>
    </source>
</evidence>
<comment type="cofactor">
    <cofactor evidence="1">
        <name>Ca(2+)</name>
        <dbReference type="ChEBI" id="CHEBI:29108"/>
    </cofactor>
</comment>
<evidence type="ECO:0000256" key="1">
    <source>
        <dbReference type="ARBA" id="ARBA00001913"/>
    </source>
</evidence>
<dbReference type="AlphaFoldDB" id="A0AAE0FUQ5"/>
<dbReference type="SUPFAM" id="SSF53649">
    <property type="entry name" value="Alkaline phosphatase-like"/>
    <property type="match status" value="1"/>
</dbReference>
<feature type="domain" description="Sulfatase N-terminal" evidence="8">
    <location>
        <begin position="31"/>
        <end position="389"/>
    </location>
</feature>
<dbReference type="PANTHER" id="PTHR45953:SF1">
    <property type="entry name" value="IDURONATE 2-SULFATASE"/>
    <property type="match status" value="1"/>
</dbReference>
<comment type="caution">
    <text evidence="9">The sequence shown here is derived from an EMBL/GenBank/DDBJ whole genome shotgun (WGS) entry which is preliminary data.</text>
</comment>
<sequence length="552" mass="62367">MYSRIVCASIYLLLTLGSAHAEERANSTKLNILHIIVDDLRPEITSYGLPDRHTPNIDSLVKNGIAFDRAYAQIAVCGPSRNSLLSGRRPDTSRSWNFINHFREDHPEWTSLPGLFKKAGFNSFGSGKVYHPFVPPNWDGDKSWSALSLPFQNPCWFYGISCVPCVDRKGFKVEPKCNDGGFGPGDVRTCWCEVEAVEDILTVDHALELMDFAAFDFHSPMNKNFYLAVGLHKPHLPWQADKKHFDKFPLENISVAAHKMAPVDMPGIAFASCDSKSPWDPLNDTEARHARRGYYAATAGMDEQVGRLLDALKKRNLLNSTVIALHGDHGWQLGEHGEWRKNTNFELGTRVPLVISGPDMWLPKSRQGQRSAGLSELVDLMPTLGEIAGLDVHSLVNGETPLEGTSLLPLILGEMPEVKNASFSQYPRNPKNMSRPYEQNGIDHTNRTLFKVMGYSIRVDEWRYTEWRYWNPQDLVADWTPTGLMAAELYDHRGLKPYPTDFDISENVNLAEKKDFAEIRVSLASQLKRQYYHTRTDIRSELKTSLQMDTAS</sequence>
<dbReference type="InterPro" id="IPR000917">
    <property type="entry name" value="Sulfatase_N"/>
</dbReference>
<dbReference type="EMBL" id="LGRX02013325">
    <property type="protein sequence ID" value="KAK3266230.1"/>
    <property type="molecule type" value="Genomic_DNA"/>
</dbReference>
<keyword evidence="10" id="KW-1185">Reference proteome</keyword>
<feature type="signal peptide" evidence="7">
    <location>
        <begin position="1"/>
        <end position="21"/>
    </location>
</feature>
<evidence type="ECO:0000256" key="2">
    <source>
        <dbReference type="ARBA" id="ARBA00008779"/>
    </source>
</evidence>
<dbReference type="GO" id="GO:0046872">
    <property type="term" value="F:metal ion binding"/>
    <property type="evidence" value="ECO:0007669"/>
    <property type="project" value="UniProtKB-KW"/>
</dbReference>
<proteinExistence type="inferred from homology"/>
<keyword evidence="6" id="KW-0106">Calcium</keyword>
<organism evidence="9 10">
    <name type="scientific">Cymbomonas tetramitiformis</name>
    <dbReference type="NCBI Taxonomy" id="36881"/>
    <lineage>
        <taxon>Eukaryota</taxon>
        <taxon>Viridiplantae</taxon>
        <taxon>Chlorophyta</taxon>
        <taxon>Pyramimonadophyceae</taxon>
        <taxon>Pyramimonadales</taxon>
        <taxon>Pyramimonadaceae</taxon>
        <taxon>Cymbomonas</taxon>
    </lineage>
</organism>
<feature type="chain" id="PRO_5041953879" description="Sulfatase N-terminal domain-containing protein" evidence="7">
    <location>
        <begin position="22"/>
        <end position="552"/>
    </location>
</feature>
<protein>
    <recommendedName>
        <fullName evidence="8">Sulfatase N-terminal domain-containing protein</fullName>
    </recommendedName>
</protein>
<dbReference type="CDD" id="cd16030">
    <property type="entry name" value="iduronate-2-sulfatase"/>
    <property type="match status" value="1"/>
</dbReference>
<dbReference type="InterPro" id="IPR035874">
    <property type="entry name" value="IDS"/>
</dbReference>
<keyword evidence="4 7" id="KW-0732">Signal</keyword>
<accession>A0AAE0FUQ5</accession>
<evidence type="ECO:0000256" key="4">
    <source>
        <dbReference type="ARBA" id="ARBA00022729"/>
    </source>
</evidence>
<evidence type="ECO:0000259" key="8">
    <source>
        <dbReference type="Pfam" id="PF00884"/>
    </source>
</evidence>
<dbReference type="Gene3D" id="3.40.720.10">
    <property type="entry name" value="Alkaline Phosphatase, subunit A"/>
    <property type="match status" value="1"/>
</dbReference>
<dbReference type="GO" id="GO:0005737">
    <property type="term" value="C:cytoplasm"/>
    <property type="evidence" value="ECO:0007669"/>
    <property type="project" value="TreeGrafter"/>
</dbReference>